<dbReference type="Gene3D" id="3.20.20.150">
    <property type="entry name" value="Divalent-metal-dependent TIM barrel enzymes"/>
    <property type="match status" value="1"/>
</dbReference>
<dbReference type="GO" id="GO:0016853">
    <property type="term" value="F:isomerase activity"/>
    <property type="evidence" value="ECO:0007669"/>
    <property type="project" value="UniProtKB-KW"/>
</dbReference>
<dbReference type="InterPro" id="IPR013022">
    <property type="entry name" value="Xyl_isomerase-like_TIM-brl"/>
</dbReference>
<dbReference type="InterPro" id="IPR036237">
    <property type="entry name" value="Xyl_isomerase-like_sf"/>
</dbReference>
<dbReference type="PANTHER" id="PTHR12110">
    <property type="entry name" value="HYDROXYPYRUVATE ISOMERASE"/>
    <property type="match status" value="1"/>
</dbReference>
<name>A0ABV4U532_9BACT</name>
<dbReference type="EMBL" id="JBGUBD010000003">
    <property type="protein sequence ID" value="MFA9477594.1"/>
    <property type="molecule type" value="Genomic_DNA"/>
</dbReference>
<proteinExistence type="predicted"/>
<organism evidence="2 3">
    <name type="scientific">Natronomicrosphaera hydrolytica</name>
    <dbReference type="NCBI Taxonomy" id="3242702"/>
    <lineage>
        <taxon>Bacteria</taxon>
        <taxon>Pseudomonadati</taxon>
        <taxon>Planctomycetota</taxon>
        <taxon>Phycisphaerae</taxon>
        <taxon>Phycisphaerales</taxon>
        <taxon>Phycisphaeraceae</taxon>
        <taxon>Natronomicrosphaera</taxon>
    </lineage>
</organism>
<dbReference type="Pfam" id="PF01261">
    <property type="entry name" value="AP_endonuc_2"/>
    <property type="match status" value="1"/>
</dbReference>
<dbReference type="SUPFAM" id="SSF51658">
    <property type="entry name" value="Xylose isomerase-like"/>
    <property type="match status" value="1"/>
</dbReference>
<dbReference type="Proteomes" id="UP001575105">
    <property type="component" value="Unassembled WGS sequence"/>
</dbReference>
<accession>A0ABV4U532</accession>
<sequence length="289" mass="31772">MQIGVSSYSFSRLTRTGEMSAEDVIVKTKEMGFDVLEFSTIPLPEGESLPKYAEKLRAKAESVGLPIVNYTIGADLINGSDGDLNAEVERVKRQVDVAQILGVKGMRHDATRGFTPEHKGPKSFDAALPRLVEGCRAITEYAADLGIRTMVENHGFFCQDSDRVEKLVCTVDHPNFGILADVGNFICVDENPGTALGRVMPHTFHVHFKDFHLKPGTSFPPGEGWNLSRGGNFWRGSIIGHGDVPLLQCVQVLKRNNYDGVVSIEFEGMEDTIRGIQIGQDNLRRLLGA</sequence>
<keyword evidence="3" id="KW-1185">Reference proteome</keyword>
<dbReference type="PANTHER" id="PTHR12110:SF53">
    <property type="entry name" value="BLR5974 PROTEIN"/>
    <property type="match status" value="1"/>
</dbReference>
<protein>
    <submittedName>
        <fullName evidence="2">Sugar phosphate isomerase/epimerase family protein</fullName>
    </submittedName>
</protein>
<feature type="domain" description="Xylose isomerase-like TIM barrel" evidence="1">
    <location>
        <begin position="27"/>
        <end position="284"/>
    </location>
</feature>
<evidence type="ECO:0000259" key="1">
    <source>
        <dbReference type="Pfam" id="PF01261"/>
    </source>
</evidence>
<comment type="caution">
    <text evidence="2">The sequence shown here is derived from an EMBL/GenBank/DDBJ whole genome shotgun (WGS) entry which is preliminary data.</text>
</comment>
<dbReference type="RefSeq" id="WP_425344523.1">
    <property type="nucleotide sequence ID" value="NZ_JBGUBD010000003.1"/>
</dbReference>
<evidence type="ECO:0000313" key="2">
    <source>
        <dbReference type="EMBL" id="MFA9477594.1"/>
    </source>
</evidence>
<evidence type="ECO:0000313" key="3">
    <source>
        <dbReference type="Proteomes" id="UP001575105"/>
    </source>
</evidence>
<gene>
    <name evidence="2" type="ORF">ACERK3_04720</name>
</gene>
<reference evidence="2 3" key="1">
    <citation type="submission" date="2024-08" db="EMBL/GenBank/DDBJ databases">
        <title>Whole-genome sequencing of halo(alkali)philic microorganisms from hypersaline lakes.</title>
        <authorList>
            <person name="Sorokin D.Y."/>
            <person name="Merkel A.Y."/>
            <person name="Messina E."/>
            <person name="Yakimov M."/>
        </authorList>
    </citation>
    <scope>NUCLEOTIDE SEQUENCE [LARGE SCALE GENOMIC DNA]</scope>
    <source>
        <strain evidence="2 3">AB-hyl4</strain>
    </source>
</reference>
<keyword evidence="2" id="KW-0413">Isomerase</keyword>
<dbReference type="InterPro" id="IPR050312">
    <property type="entry name" value="IolE/XylAMocC-like"/>
</dbReference>